<evidence type="ECO:0000256" key="7">
    <source>
        <dbReference type="ARBA" id="ARBA00022756"/>
    </source>
</evidence>
<proteinExistence type="inferred from homology"/>
<dbReference type="InterPro" id="IPR005499">
    <property type="entry name" value="BioW"/>
</dbReference>
<evidence type="ECO:0000256" key="5">
    <source>
        <dbReference type="ARBA" id="ARBA00022598"/>
    </source>
</evidence>
<evidence type="ECO:0000256" key="6">
    <source>
        <dbReference type="ARBA" id="ARBA00022741"/>
    </source>
</evidence>
<reference evidence="12" key="1">
    <citation type="submission" date="2022-12" db="EMBL/GenBank/DDBJ databases">
        <title>Reference genome sequencing for broad-spectrum identification of bacterial and archaeal isolates by mass spectrometry.</title>
        <authorList>
            <person name="Sekiguchi Y."/>
            <person name="Tourlousse D.M."/>
        </authorList>
    </citation>
    <scope>NUCLEOTIDE SEQUENCE</scope>
    <source>
        <strain evidence="12">TSL-P1</strain>
    </source>
</reference>
<evidence type="ECO:0000256" key="1">
    <source>
        <dbReference type="ARBA" id="ARBA00001946"/>
    </source>
</evidence>
<dbReference type="EC" id="6.2.1.14" evidence="4 11"/>
<dbReference type="NCBIfam" id="TIGR01204">
    <property type="entry name" value="bioW"/>
    <property type="match status" value="1"/>
</dbReference>
<dbReference type="Pfam" id="PF03744">
    <property type="entry name" value="BioW"/>
    <property type="match status" value="1"/>
</dbReference>
<comment type="similarity">
    <text evidence="11">Belongs to the BioW family.</text>
</comment>
<evidence type="ECO:0000256" key="9">
    <source>
        <dbReference type="ARBA" id="ARBA00022842"/>
    </source>
</evidence>
<keyword evidence="9 11" id="KW-0460">Magnesium</keyword>
<dbReference type="AlphaFoldDB" id="A0A9W6GGM9"/>
<keyword evidence="6 11" id="KW-0547">Nucleotide-binding</keyword>
<dbReference type="GO" id="GO:0042410">
    <property type="term" value="F:6-carboxyhexanoate-CoA ligase activity"/>
    <property type="evidence" value="ECO:0007669"/>
    <property type="project" value="UniProtKB-UniRule"/>
</dbReference>
<comment type="subunit">
    <text evidence="3 11">Homodimer.</text>
</comment>
<protein>
    <recommendedName>
        <fullName evidence="4 11">6-carboxyhexanoate--CoA ligase</fullName>
        <ecNumber evidence="4 11">6.2.1.14</ecNumber>
    </recommendedName>
    <alternativeName>
        <fullName evidence="11">Pimeloyl-CoA synthase</fullName>
    </alternativeName>
</protein>
<keyword evidence="5 11" id="KW-0436">Ligase</keyword>
<keyword evidence="7 11" id="KW-0093">Biotin biosynthesis</keyword>
<evidence type="ECO:0000256" key="11">
    <source>
        <dbReference type="HAMAP-Rule" id="MF_00668"/>
    </source>
</evidence>
<dbReference type="GO" id="GO:0005524">
    <property type="term" value="F:ATP binding"/>
    <property type="evidence" value="ECO:0007669"/>
    <property type="project" value="UniProtKB-KW"/>
</dbReference>
<evidence type="ECO:0000256" key="4">
    <source>
        <dbReference type="ARBA" id="ARBA00012984"/>
    </source>
</evidence>
<comment type="pathway">
    <text evidence="2 11">Metabolic intermediate metabolism; pimeloyl-CoA biosynthesis; pimeloyl-CoA from pimelate: step 1/1.</text>
</comment>
<dbReference type="EMBL" id="BSDX01000001">
    <property type="protein sequence ID" value="GLI53800.1"/>
    <property type="molecule type" value="Genomic_DNA"/>
</dbReference>
<evidence type="ECO:0000313" key="12">
    <source>
        <dbReference type="EMBL" id="GLI53800.1"/>
    </source>
</evidence>
<evidence type="ECO:0000256" key="3">
    <source>
        <dbReference type="ARBA" id="ARBA00011738"/>
    </source>
</evidence>
<sequence length="245" mass="27863">MWSVRMRASKKENNIEKHISGAEGIYDYSQINRVLKQLFKRAFEHSKGKPDKVVITIERINDEIQTVFALPINTFFVNSPEEAFCLISKKLSSIGISDKAILSAFEVIKKYPMRGATLIDSITGERLERDKTRGIRVSRIHMDKGKRIKLIRQIKNLSTQPQRVIEAITIASKVASYPEVVAELCISDNPDYTIGYIASRDLGYLRITNIKNKGETIGGRAFFVKTPCDIEKLTNYLERKPVLVI</sequence>
<accession>A0A9W6GGM9</accession>
<comment type="caution">
    <text evidence="12">The sequence shown here is derived from an EMBL/GenBank/DDBJ whole genome shotgun (WGS) entry which is preliminary data.</text>
</comment>
<comment type="cofactor">
    <cofactor evidence="1 11">
        <name>Mg(2+)</name>
        <dbReference type="ChEBI" id="CHEBI:18420"/>
    </cofactor>
</comment>
<evidence type="ECO:0000256" key="8">
    <source>
        <dbReference type="ARBA" id="ARBA00022840"/>
    </source>
</evidence>
<dbReference type="GO" id="GO:0009102">
    <property type="term" value="P:biotin biosynthetic process"/>
    <property type="evidence" value="ECO:0007669"/>
    <property type="project" value="UniProtKB-UniRule"/>
</dbReference>
<dbReference type="HAMAP" id="MF_00668">
    <property type="entry name" value="BioW"/>
    <property type="match status" value="1"/>
</dbReference>
<name>A0A9W6GGM9_9BACT</name>
<evidence type="ECO:0000256" key="2">
    <source>
        <dbReference type="ARBA" id="ARBA00005075"/>
    </source>
</evidence>
<comment type="catalytic activity">
    <reaction evidence="10 11">
        <text>heptanedioate + ATP + CoA = 6-carboxyhexanoyl-CoA + AMP + diphosphate</text>
        <dbReference type="Rhea" id="RHEA:14781"/>
        <dbReference type="ChEBI" id="CHEBI:30616"/>
        <dbReference type="ChEBI" id="CHEBI:33019"/>
        <dbReference type="ChEBI" id="CHEBI:36165"/>
        <dbReference type="ChEBI" id="CHEBI:57287"/>
        <dbReference type="ChEBI" id="CHEBI:57360"/>
        <dbReference type="ChEBI" id="CHEBI:456215"/>
        <dbReference type="EC" id="6.2.1.14"/>
    </reaction>
</comment>
<dbReference type="NCBIfam" id="NF002360">
    <property type="entry name" value="PRK01322.1"/>
    <property type="match status" value="1"/>
</dbReference>
<organism evidence="12 13">
    <name type="scientific">Thermodesulfovibrio yellowstonii</name>
    <dbReference type="NCBI Taxonomy" id="28262"/>
    <lineage>
        <taxon>Bacteria</taxon>
        <taxon>Pseudomonadati</taxon>
        <taxon>Nitrospirota</taxon>
        <taxon>Thermodesulfovibrionia</taxon>
        <taxon>Thermodesulfovibrionales</taxon>
        <taxon>Thermodesulfovibrionaceae</taxon>
        <taxon>Thermodesulfovibrio</taxon>
    </lineage>
</organism>
<gene>
    <name evidence="11 12" type="primary">bioW</name>
    <name evidence="12" type="ORF">TISLANDTSLP1_14930</name>
</gene>
<evidence type="ECO:0000313" key="13">
    <source>
        <dbReference type="Proteomes" id="UP001144297"/>
    </source>
</evidence>
<keyword evidence="13" id="KW-1185">Reference proteome</keyword>
<evidence type="ECO:0000256" key="10">
    <source>
        <dbReference type="ARBA" id="ARBA00049553"/>
    </source>
</evidence>
<keyword evidence="8 11" id="KW-0067">ATP-binding</keyword>
<dbReference type="GO" id="GO:0000287">
    <property type="term" value="F:magnesium ion binding"/>
    <property type="evidence" value="ECO:0007669"/>
    <property type="project" value="UniProtKB-UniRule"/>
</dbReference>
<comment type="function">
    <text evidence="11">Catalyzes the transformation of pimelate into pimeloyl-CoA with concomitant hydrolysis of ATP to AMP.</text>
</comment>
<dbReference type="Proteomes" id="UP001144297">
    <property type="component" value="Unassembled WGS sequence"/>
</dbReference>